<proteinExistence type="predicted"/>
<dbReference type="AlphaFoldDB" id="A0A7C9K0Q7"/>
<sequence>MLLMVGGTIPLTMGVMVLLFLVFVTASSSRLQQQLHENIRLRAESASQASTLQQ</sequence>
<keyword evidence="1" id="KW-0472">Membrane</keyword>
<dbReference type="EMBL" id="JAAFGW010000052">
    <property type="protein sequence ID" value="NDP47739.1"/>
    <property type="molecule type" value="Genomic_DNA"/>
</dbReference>
<keyword evidence="1" id="KW-0812">Transmembrane</keyword>
<accession>A0A7C9K0Q7</accession>
<gene>
    <name evidence="2" type="ORF">GZ085_04960</name>
</gene>
<reference evidence="2 3" key="1">
    <citation type="submission" date="2019-09" db="EMBL/GenBank/DDBJ databases">
        <title>H2 Metabolism Revealed by Metagenomic Analysis in Subglacial Sediment of East Antarctica.</title>
        <authorList>
            <person name="Yang Z."/>
            <person name="Zhang Y."/>
            <person name="Lv Y."/>
            <person name="Yan W."/>
            <person name="Xiao X."/>
            <person name="Sun B."/>
            <person name="Ma H."/>
        </authorList>
    </citation>
    <scope>NUCLEOTIDE SEQUENCE [LARGE SCALE GENOMIC DNA]</scope>
    <source>
        <strain evidence="2">Bin2_2</strain>
    </source>
</reference>
<comment type="caution">
    <text evidence="2">The sequence shown here is derived from an EMBL/GenBank/DDBJ whole genome shotgun (WGS) entry which is preliminary data.</text>
</comment>
<keyword evidence="1" id="KW-1133">Transmembrane helix</keyword>
<evidence type="ECO:0000313" key="3">
    <source>
        <dbReference type="Proteomes" id="UP000483432"/>
    </source>
</evidence>
<name>A0A7C9K0Q7_9PROT</name>
<protein>
    <submittedName>
        <fullName evidence="2">Uncharacterized protein</fullName>
    </submittedName>
</protein>
<dbReference type="Proteomes" id="UP000483432">
    <property type="component" value="Unassembled WGS sequence"/>
</dbReference>
<evidence type="ECO:0000313" key="2">
    <source>
        <dbReference type="EMBL" id="NDP47739.1"/>
    </source>
</evidence>
<feature type="transmembrane region" description="Helical" evidence="1">
    <location>
        <begin position="6"/>
        <end position="26"/>
    </location>
</feature>
<evidence type="ECO:0000256" key="1">
    <source>
        <dbReference type="SAM" id="Phobius"/>
    </source>
</evidence>
<organism evidence="2 3">
    <name type="scientific">Sulfuriferula multivorans</name>
    <dbReference type="NCBI Taxonomy" id="1559896"/>
    <lineage>
        <taxon>Bacteria</taxon>
        <taxon>Pseudomonadati</taxon>
        <taxon>Pseudomonadota</taxon>
        <taxon>Betaproteobacteria</taxon>
        <taxon>Nitrosomonadales</taxon>
        <taxon>Sulfuricellaceae</taxon>
        <taxon>Sulfuriferula</taxon>
    </lineage>
</organism>